<dbReference type="STRING" id="314285.KT71_06182"/>
<protein>
    <submittedName>
        <fullName evidence="7">Cbb3-type cytochrome oxidase, cytochrome c subunit</fullName>
    </submittedName>
</protein>
<evidence type="ECO:0000256" key="3">
    <source>
        <dbReference type="ARBA" id="ARBA00023004"/>
    </source>
</evidence>
<dbReference type="GO" id="GO:0009055">
    <property type="term" value="F:electron transfer activity"/>
    <property type="evidence" value="ECO:0007669"/>
    <property type="project" value="InterPro"/>
</dbReference>
<gene>
    <name evidence="7" type="ORF">KT71_06182</name>
</gene>
<comment type="caution">
    <text evidence="7">The sequence shown here is derived from an EMBL/GenBank/DDBJ whole genome shotgun (WGS) entry which is preliminary data.</text>
</comment>
<evidence type="ECO:0000313" key="7">
    <source>
        <dbReference type="EMBL" id="EAQ96590.1"/>
    </source>
</evidence>
<dbReference type="RefSeq" id="WP_008293657.1">
    <property type="nucleotide sequence ID" value="NZ_CM002299.1"/>
</dbReference>
<feature type="domain" description="Cytochrome c" evidence="6">
    <location>
        <begin position="45"/>
        <end position="185"/>
    </location>
</feature>
<dbReference type="InterPro" id="IPR009056">
    <property type="entry name" value="Cyt_c-like_dom"/>
</dbReference>
<sequence length="204" mass="22203">MTRAVGILAGAAMILLFATLMIVVMPTIQLQSSAKVPRGLEPYSESAQRGRDLYVSLGCVYCHSQQPRDPSLGPDGLRGWGRPSVPGDYTYDSPHLLGTMRTGPDLLNIGARQPSSAWHLSHLYNPRAIMPWSIMPSYPFLFAEVDAVEEGGVVVDLPPDYAPESGVIVALPEALDLVQYLLELDRTYEVNEIPRADAGEEVGP</sequence>
<evidence type="ECO:0000259" key="6">
    <source>
        <dbReference type="PROSITE" id="PS51007"/>
    </source>
</evidence>
<dbReference type="Proteomes" id="UP000019205">
    <property type="component" value="Chromosome"/>
</dbReference>
<dbReference type="eggNOG" id="COG2993">
    <property type="taxonomic scope" value="Bacteria"/>
</dbReference>
<evidence type="ECO:0000313" key="8">
    <source>
        <dbReference type="Proteomes" id="UP000019205"/>
    </source>
</evidence>
<keyword evidence="5" id="KW-0472">Membrane</keyword>
<dbReference type="EMBL" id="AAOA02000004">
    <property type="protein sequence ID" value="EAQ96590.1"/>
    <property type="molecule type" value="Genomic_DNA"/>
</dbReference>
<evidence type="ECO:0000256" key="4">
    <source>
        <dbReference type="PROSITE-ProRule" id="PRU00433"/>
    </source>
</evidence>
<dbReference type="Gene3D" id="1.10.760.10">
    <property type="entry name" value="Cytochrome c-like domain"/>
    <property type="match status" value="1"/>
</dbReference>
<keyword evidence="3 4" id="KW-0408">Iron</keyword>
<evidence type="ECO:0000256" key="1">
    <source>
        <dbReference type="ARBA" id="ARBA00022617"/>
    </source>
</evidence>
<keyword evidence="5" id="KW-1133">Transmembrane helix</keyword>
<dbReference type="InterPro" id="IPR003468">
    <property type="entry name" value="Cyt_c_oxidase_monohaem-su/FixO"/>
</dbReference>
<name>A4ABS7_9GAMM</name>
<evidence type="ECO:0000256" key="5">
    <source>
        <dbReference type="SAM" id="Phobius"/>
    </source>
</evidence>
<dbReference type="InterPro" id="IPR036909">
    <property type="entry name" value="Cyt_c-like_dom_sf"/>
</dbReference>
<feature type="transmembrane region" description="Helical" evidence="5">
    <location>
        <begin position="6"/>
        <end position="28"/>
    </location>
</feature>
<dbReference type="PROSITE" id="PS51007">
    <property type="entry name" value="CYTC"/>
    <property type="match status" value="1"/>
</dbReference>
<dbReference type="Pfam" id="PF02433">
    <property type="entry name" value="FixO"/>
    <property type="match status" value="1"/>
</dbReference>
<organism evidence="7 8">
    <name type="scientific">Congregibacter litoralis KT71</name>
    <dbReference type="NCBI Taxonomy" id="314285"/>
    <lineage>
        <taxon>Bacteria</taxon>
        <taxon>Pseudomonadati</taxon>
        <taxon>Pseudomonadota</taxon>
        <taxon>Gammaproteobacteria</taxon>
        <taxon>Cellvibrionales</taxon>
        <taxon>Halieaceae</taxon>
        <taxon>Congregibacter</taxon>
    </lineage>
</organism>
<dbReference type="GO" id="GO:0020037">
    <property type="term" value="F:heme binding"/>
    <property type="evidence" value="ECO:0007669"/>
    <property type="project" value="InterPro"/>
</dbReference>
<keyword evidence="8" id="KW-1185">Reference proteome</keyword>
<keyword evidence="1 4" id="KW-0349">Heme</keyword>
<evidence type="ECO:0000256" key="2">
    <source>
        <dbReference type="ARBA" id="ARBA00022723"/>
    </source>
</evidence>
<dbReference type="SUPFAM" id="SSF46626">
    <property type="entry name" value="Cytochrome c"/>
    <property type="match status" value="1"/>
</dbReference>
<keyword evidence="2 4" id="KW-0479">Metal-binding</keyword>
<dbReference type="AlphaFoldDB" id="A4ABS7"/>
<keyword evidence="5" id="KW-0812">Transmembrane</keyword>
<reference evidence="7 8" key="2">
    <citation type="journal article" date="2009" name="PLoS ONE">
        <title>The photosynthetic apparatus and its regulation in the aerobic gammaproteobacterium Congregibacter litoralis gen. nov., sp. nov.</title>
        <authorList>
            <person name="Spring S."/>
            <person name="Lunsdorf H."/>
            <person name="Fuchs B.M."/>
            <person name="Tindall B.J."/>
        </authorList>
    </citation>
    <scope>NUCLEOTIDE SEQUENCE [LARGE SCALE GENOMIC DNA]</scope>
    <source>
        <strain evidence="7">KT71</strain>
    </source>
</reference>
<dbReference type="HOGENOM" id="CLU_050647_2_0_6"/>
<reference evidence="7 8" key="1">
    <citation type="journal article" date="2007" name="Proc. Natl. Acad. Sci. U.S.A.">
        <title>Characterization of a marine gammaproteobacterium capable of aerobic anoxygenic photosynthesis.</title>
        <authorList>
            <person name="Fuchs B.M."/>
            <person name="Spring S."/>
            <person name="Teeling H."/>
            <person name="Quast C."/>
            <person name="Wulf J."/>
            <person name="Schattenhofer M."/>
            <person name="Yan S."/>
            <person name="Ferriera S."/>
            <person name="Johnson J."/>
            <person name="Glockner F.O."/>
            <person name="Amann R."/>
        </authorList>
    </citation>
    <scope>NUCLEOTIDE SEQUENCE [LARGE SCALE GENOMIC DNA]</scope>
    <source>
        <strain evidence="7">KT71</strain>
    </source>
</reference>
<dbReference type="GO" id="GO:0046872">
    <property type="term" value="F:metal ion binding"/>
    <property type="evidence" value="ECO:0007669"/>
    <property type="project" value="UniProtKB-KW"/>
</dbReference>
<dbReference type="OrthoDB" id="9805440at2"/>
<accession>A4ABS7</accession>
<proteinExistence type="predicted"/>